<keyword evidence="2" id="KW-0456">Lyase</keyword>
<evidence type="ECO:0000313" key="8">
    <source>
        <dbReference type="Proteomes" id="UP001207605"/>
    </source>
</evidence>
<dbReference type="Pfam" id="PF01228">
    <property type="entry name" value="Gly_radical"/>
    <property type="match status" value="1"/>
</dbReference>
<dbReference type="PROSITE" id="PS51149">
    <property type="entry name" value="GLY_RADICAL_2"/>
    <property type="match status" value="1"/>
</dbReference>
<dbReference type="InterPro" id="IPR004184">
    <property type="entry name" value="PFL_dom"/>
</dbReference>
<sequence>MRTKRTVTRRIQVLKENRKKYARTSEIPVRDDAYREAVREYPEASVEEQYAYGFANTLAKKEILIPEDDLLAGYLFQYAYNVNFPMKVSEDFDPAERAKFQMDMEREIKETKELQSESASDELDEFADAVEAWLVKHWHSGHTLAGYEMLLNTGWGALLTQVEEQLGKAQSEKEKQTVHAFQIVLKACMSYMHRYLEEVERQLNRLKRNNNIDKGNYNDSYNDGFGTRRECLERMRDALMNIETKAPETFYEALQLLTLANEMMYCENIPSGISLGRIDYYLYPFYRKDVDAGRLNYEETGELIEAFWLKCSCQKKAYQNMTLGGCDADGRCSVNDLTYLCLESAANLRVDQPSVNFRWTDDMPEEAWKAVLALIRTGMGFPALLYDPCCMKAQMNNGVSKDDVWKYGFVGCVEMAIPGKENAMTELARLNLPKLLDLLLHQGKDTCSDKIFRMKNQKSLAEFETYEELEQAYLNELEYWVRKIIRNLNRIEHLYAEKYPLPYLSVLTEDCIGSRKDVMAGGARYTGVGFNLGGIGTAVDALAAIRDVVYDKNMVTLEECMEILDEDFEDSEQIQRYLSARAPKYGNDQSREWDVDQIAFRLEKRVSDTLKEHRNYWGGSYRFGLYTVEDHAIMGMHTGATADGRKSGESLSNSSGASQGKDTHGPTALINSVTNFPMEEAGNGMVLDVKFTPSLLEEETGKRALRSLIETYFHKGGMEMQISIVSVETLRAAQEHPENYADLIVRVSGFSAYFCSLRKATQDEIIKRTEHVM</sequence>
<keyword evidence="1 3" id="KW-0556">Organic radical</keyword>
<feature type="compositionally biased region" description="Low complexity" evidence="4">
    <location>
        <begin position="649"/>
        <end position="660"/>
    </location>
</feature>
<dbReference type="InterPro" id="IPR001150">
    <property type="entry name" value="Gly_radical"/>
</dbReference>
<evidence type="ECO:0000259" key="5">
    <source>
        <dbReference type="PROSITE" id="PS51149"/>
    </source>
</evidence>
<proteinExistence type="predicted"/>
<dbReference type="Proteomes" id="UP001207605">
    <property type="component" value="Unassembled WGS sequence"/>
</dbReference>
<reference evidence="7 8" key="1">
    <citation type="journal article" date="2021" name="ISME Commun">
        <title>Automated analysis of genomic sequences facilitates high-throughput and comprehensive description of bacteria.</title>
        <authorList>
            <person name="Hitch T.C.A."/>
        </authorList>
    </citation>
    <scope>NUCLEOTIDE SEQUENCE [LARGE SCALE GENOMIC DNA]</scope>
    <source>
        <strain evidence="7 8">Sanger_02</strain>
    </source>
</reference>
<name>A0ABT2S6E0_9FIRM</name>
<dbReference type="EMBL" id="JAOQJV010000008">
    <property type="protein sequence ID" value="MCU6700088.1"/>
    <property type="molecule type" value="Genomic_DNA"/>
</dbReference>
<dbReference type="RefSeq" id="WP_262581545.1">
    <property type="nucleotide sequence ID" value="NZ_JAOQJV010000008.1"/>
</dbReference>
<organism evidence="7 8">
    <name type="scientific">Dorea ammoniilytica</name>
    <dbReference type="NCBI Taxonomy" id="2981788"/>
    <lineage>
        <taxon>Bacteria</taxon>
        <taxon>Bacillati</taxon>
        <taxon>Bacillota</taxon>
        <taxon>Clostridia</taxon>
        <taxon>Lachnospirales</taxon>
        <taxon>Lachnospiraceae</taxon>
        <taxon>Dorea</taxon>
    </lineage>
</organism>
<comment type="caution">
    <text evidence="7">The sequence shown here is derived from an EMBL/GenBank/DDBJ whole genome shotgun (WGS) entry which is preliminary data.</text>
</comment>
<accession>A0ABT2S6E0</accession>
<evidence type="ECO:0000256" key="4">
    <source>
        <dbReference type="SAM" id="MobiDB-lite"/>
    </source>
</evidence>
<feature type="domain" description="Glycine radical" evidence="5">
    <location>
        <begin position="653"/>
        <end position="773"/>
    </location>
</feature>
<protein>
    <recommendedName>
        <fullName evidence="9">4-hydroxyphenylacetate decarboxylase large subunit</fullName>
    </recommendedName>
</protein>
<dbReference type="InterPro" id="IPR051215">
    <property type="entry name" value="GRE"/>
</dbReference>
<dbReference type="Pfam" id="PF02901">
    <property type="entry name" value="PFL-like"/>
    <property type="match status" value="1"/>
</dbReference>
<dbReference type="PANTHER" id="PTHR43641">
    <property type="entry name" value="FORMATE ACETYLTRANSFERASE 3-RELATED"/>
    <property type="match status" value="1"/>
</dbReference>
<feature type="modified residue" description="Glycine radical" evidence="3">
    <location>
        <position position="749"/>
    </location>
</feature>
<keyword evidence="8" id="KW-1185">Reference proteome</keyword>
<feature type="domain" description="PFL" evidence="6">
    <location>
        <begin position="9"/>
        <end position="646"/>
    </location>
</feature>
<evidence type="ECO:0000259" key="6">
    <source>
        <dbReference type="PROSITE" id="PS51554"/>
    </source>
</evidence>
<dbReference type="SUPFAM" id="SSF51998">
    <property type="entry name" value="PFL-like glycyl radical enzymes"/>
    <property type="match status" value="1"/>
</dbReference>
<evidence type="ECO:0000256" key="3">
    <source>
        <dbReference type="PROSITE-ProRule" id="PRU00493"/>
    </source>
</evidence>
<dbReference type="PROSITE" id="PS51554">
    <property type="entry name" value="PFL"/>
    <property type="match status" value="1"/>
</dbReference>
<evidence type="ECO:0000313" key="7">
    <source>
        <dbReference type="EMBL" id="MCU6700088.1"/>
    </source>
</evidence>
<dbReference type="PANTHER" id="PTHR43641:SF2">
    <property type="entry name" value="DEHYDRATASE YBIW-RELATED"/>
    <property type="match status" value="1"/>
</dbReference>
<evidence type="ECO:0000256" key="2">
    <source>
        <dbReference type="ARBA" id="ARBA00023239"/>
    </source>
</evidence>
<feature type="region of interest" description="Disordered" evidence="4">
    <location>
        <begin position="639"/>
        <end position="666"/>
    </location>
</feature>
<evidence type="ECO:0008006" key="9">
    <source>
        <dbReference type="Google" id="ProtNLM"/>
    </source>
</evidence>
<evidence type="ECO:0000256" key="1">
    <source>
        <dbReference type="ARBA" id="ARBA00022818"/>
    </source>
</evidence>
<dbReference type="Gene3D" id="3.20.70.20">
    <property type="match status" value="1"/>
</dbReference>
<gene>
    <name evidence="7" type="ORF">OCV65_07570</name>
</gene>